<dbReference type="Proteomes" id="UP000183315">
    <property type="component" value="Unassembled WGS sequence"/>
</dbReference>
<dbReference type="STRING" id="1043493.SAMN05421637_1357"/>
<dbReference type="SUPFAM" id="SSF50969">
    <property type="entry name" value="YVTN repeat-like/Quinoprotein amine dehydrogenase"/>
    <property type="match status" value="1"/>
</dbReference>
<evidence type="ECO:0000313" key="3">
    <source>
        <dbReference type="Proteomes" id="UP000183315"/>
    </source>
</evidence>
<organism evidence="2 3">
    <name type="scientific">Demequina mangrovi</name>
    <dbReference type="NCBI Taxonomy" id="1043493"/>
    <lineage>
        <taxon>Bacteria</taxon>
        <taxon>Bacillati</taxon>
        <taxon>Actinomycetota</taxon>
        <taxon>Actinomycetes</taxon>
        <taxon>Micrococcales</taxon>
        <taxon>Demequinaceae</taxon>
        <taxon>Demequina</taxon>
    </lineage>
</organism>
<keyword evidence="1" id="KW-1133">Transmembrane helix</keyword>
<keyword evidence="1" id="KW-0472">Membrane</keyword>
<dbReference type="InterPro" id="IPR015943">
    <property type="entry name" value="WD40/YVTN_repeat-like_dom_sf"/>
</dbReference>
<name>A0A1H6XLY6_9MICO</name>
<dbReference type="InterPro" id="IPR011044">
    <property type="entry name" value="Quino_amine_DH_bsu"/>
</dbReference>
<dbReference type="eggNOG" id="COG2319">
    <property type="taxonomic scope" value="Bacteria"/>
</dbReference>
<sequence length="647" mass="66656">MTTPTIYLCAADGPDASLADAFESALPRAAGRRRVRVVRAGDPAARDWFLLLASPEAAASEAVERAIVARTTAVGVARFQVVVTAGTWDWDVSRGSLDAASTAVPRALVTAFRTPPRHLDYGADRTRHVSLRNAVFAEQVAEIVAPAIGVAKDQIFGEEVRARRRTRWLTRATASLLAVLGLAAGAGAVLATAAAAEAERERDRAVLERAASESRRLAALADQVRSEDGALATLLAIEAGRAAETEQAAAALAAAQVADSSVVRTERATAETRRLLGHDSGVADIDAGLAHVATVDWRGVVRIWPLAEAGSPVEVDTEGAAYAIAWAHDGETLGALVGGELRTFDATGMPLDTVAVEPGALTLASWGPTGFVAAGQSVTLASDGEVSASGLPERMLPGDTILFAQGSADGASVVFGTGQSQVVAVDGSLEVLSSWKYEVSRTGYLATMEVPITVLASDGATRVILPPDNVRVVMSHPATSAAGESTGPIAAVVDVQTGQVVEELVGDGYFPLPAGAAGLLPDGKAVALSTGGLEAGASLAVSGFDLDLASVPFPESMRMLELSDDGTWLVLAGGDDEAYMVSTGVVPASVDEQPDAAVAGADQACGVAGRNMTEGEWRLYMLDEPYRATCDAYAAPHIEADAEAAQT</sequence>
<protein>
    <submittedName>
        <fullName evidence="2">Uncharacterized protein</fullName>
    </submittedName>
</protein>
<accession>A0A1H6XLY6</accession>
<dbReference type="OrthoDB" id="4322999at2"/>
<evidence type="ECO:0000256" key="1">
    <source>
        <dbReference type="SAM" id="Phobius"/>
    </source>
</evidence>
<dbReference type="EMBL" id="FNZI01000002">
    <property type="protein sequence ID" value="SEJ25902.1"/>
    <property type="molecule type" value="Genomic_DNA"/>
</dbReference>
<dbReference type="RefSeq" id="WP_042214163.1">
    <property type="nucleotide sequence ID" value="NZ_BBLU01000005.1"/>
</dbReference>
<proteinExistence type="predicted"/>
<reference evidence="3" key="1">
    <citation type="submission" date="2016-10" db="EMBL/GenBank/DDBJ databases">
        <authorList>
            <person name="Varghese N."/>
        </authorList>
    </citation>
    <scope>NUCLEOTIDE SEQUENCE [LARGE SCALE GENOMIC DNA]</scope>
    <source>
        <strain evidence="3">DSM 24868</strain>
    </source>
</reference>
<gene>
    <name evidence="2" type="ORF">SAMN05421637_1357</name>
</gene>
<evidence type="ECO:0000313" key="2">
    <source>
        <dbReference type="EMBL" id="SEJ25902.1"/>
    </source>
</evidence>
<keyword evidence="1" id="KW-0812">Transmembrane</keyword>
<dbReference type="AlphaFoldDB" id="A0A1H6XLY6"/>
<keyword evidence="3" id="KW-1185">Reference proteome</keyword>
<feature type="transmembrane region" description="Helical" evidence="1">
    <location>
        <begin position="173"/>
        <end position="196"/>
    </location>
</feature>
<dbReference type="Gene3D" id="2.130.10.10">
    <property type="entry name" value="YVTN repeat-like/Quinoprotein amine dehydrogenase"/>
    <property type="match status" value="1"/>
</dbReference>